<evidence type="ECO:0000313" key="1">
    <source>
        <dbReference type="EMBL" id="EGO65400.1"/>
    </source>
</evidence>
<name>F7NEI9_9FIRM</name>
<dbReference type="STRING" id="1009370.ALO_02261"/>
<dbReference type="AlphaFoldDB" id="F7NEI9"/>
<proteinExistence type="predicted"/>
<accession>F7NEI9</accession>
<organism evidence="1 2">
    <name type="scientific">Acetonema longum DSM 6540</name>
    <dbReference type="NCBI Taxonomy" id="1009370"/>
    <lineage>
        <taxon>Bacteria</taxon>
        <taxon>Bacillati</taxon>
        <taxon>Bacillota</taxon>
        <taxon>Negativicutes</taxon>
        <taxon>Acetonemataceae</taxon>
        <taxon>Acetonema</taxon>
    </lineage>
</organism>
<gene>
    <name evidence="1" type="ORF">ALO_02261</name>
</gene>
<comment type="caution">
    <text evidence="1">The sequence shown here is derived from an EMBL/GenBank/DDBJ whole genome shotgun (WGS) entry which is preliminary data.</text>
</comment>
<sequence length="58" mass="6811">MGKPERGRKMIVIKVNLNTGEREVIDQYNDPEDRPISDVAQYLLPDVLKKIKERDEEK</sequence>
<dbReference type="Proteomes" id="UP000003240">
    <property type="component" value="Unassembled WGS sequence"/>
</dbReference>
<evidence type="ECO:0000313" key="2">
    <source>
        <dbReference type="Proteomes" id="UP000003240"/>
    </source>
</evidence>
<keyword evidence="2" id="KW-1185">Reference proteome</keyword>
<protein>
    <submittedName>
        <fullName evidence="1">Uncharacterized protein</fullName>
    </submittedName>
</protein>
<dbReference type="EMBL" id="AFGF01000017">
    <property type="protein sequence ID" value="EGO65400.1"/>
    <property type="molecule type" value="Genomic_DNA"/>
</dbReference>
<reference evidence="1 2" key="1">
    <citation type="journal article" date="2011" name="EMBO J.">
        <title>Structural diversity of bacterial flagellar motors.</title>
        <authorList>
            <person name="Chen S."/>
            <person name="Beeby M."/>
            <person name="Murphy G.E."/>
            <person name="Leadbetter J.R."/>
            <person name="Hendrixson D.R."/>
            <person name="Briegel A."/>
            <person name="Li Z."/>
            <person name="Shi J."/>
            <person name="Tocheva E.I."/>
            <person name="Muller A."/>
            <person name="Dobro M.J."/>
            <person name="Jensen G.J."/>
        </authorList>
    </citation>
    <scope>NUCLEOTIDE SEQUENCE [LARGE SCALE GENOMIC DNA]</scope>
    <source>
        <strain evidence="1 2">DSM 6540</strain>
    </source>
</reference>